<gene>
    <name evidence="1" type="ordered locus">Apre_0858</name>
</gene>
<keyword evidence="2" id="KW-1185">Reference proteome</keyword>
<proteinExistence type="predicted"/>
<dbReference type="OrthoDB" id="1701829at2"/>
<dbReference type="RefSeq" id="WP_015777789.1">
    <property type="nucleotide sequence ID" value="NC_013171.1"/>
</dbReference>
<dbReference type="KEGG" id="apr:Apre_0858"/>
<dbReference type="HOGENOM" id="CLU_1676204_0_0_9"/>
<sequence length="157" mass="17956">MSRNNYSLDKYYDFLKKDLYDSEEFKNKLANEQIELVGWYDHIAELADVREEIDVGKNEAGNPLIQHIRHDGVIFQEGTPVNAENMAKMEWNDLINNIKLSILGDAVRALQVQVATLVGQNFNNMPYNQFVASFSADGLNILEGWYDEINQRGVLSV</sequence>
<dbReference type="STRING" id="525919.Apre_0858"/>
<dbReference type="EMBL" id="CP001708">
    <property type="protein sequence ID" value="ACV28886.1"/>
    <property type="molecule type" value="Genomic_DNA"/>
</dbReference>
<dbReference type="eggNOG" id="ENOG503406H">
    <property type="taxonomic scope" value="Bacteria"/>
</dbReference>
<evidence type="ECO:0000313" key="2">
    <source>
        <dbReference type="Proteomes" id="UP000002294"/>
    </source>
</evidence>
<evidence type="ECO:0000313" key="1">
    <source>
        <dbReference type="EMBL" id="ACV28886.1"/>
    </source>
</evidence>
<dbReference type="AlphaFoldDB" id="C7RHC5"/>
<dbReference type="Proteomes" id="UP000002294">
    <property type="component" value="Chromosome"/>
</dbReference>
<protein>
    <submittedName>
        <fullName evidence="1">Uncharacterized protein</fullName>
    </submittedName>
</protein>
<accession>C7RHC5</accession>
<name>C7RHC5_ANAPD</name>
<reference evidence="1 2" key="1">
    <citation type="journal article" date="2009" name="Stand. Genomic Sci.">
        <title>Complete genome sequence of Anaerococcus prevotii type strain (PC1).</title>
        <authorList>
            <person name="Labutti K."/>
            <person name="Pukall R."/>
            <person name="Steenblock K."/>
            <person name="Glavina Del Rio T."/>
            <person name="Tice H."/>
            <person name="Copeland A."/>
            <person name="Cheng J.F."/>
            <person name="Lucas S."/>
            <person name="Chen F."/>
            <person name="Nolan M."/>
            <person name="Bruce D."/>
            <person name="Goodwin L."/>
            <person name="Pitluck S."/>
            <person name="Ivanova N."/>
            <person name="Mavromatis K."/>
            <person name="Ovchinnikova G."/>
            <person name="Pati A."/>
            <person name="Chen A."/>
            <person name="Palaniappan K."/>
            <person name="Land M."/>
            <person name="Hauser L."/>
            <person name="Chang Y.J."/>
            <person name="Jeffries C.D."/>
            <person name="Chain P."/>
            <person name="Saunders E."/>
            <person name="Brettin T."/>
            <person name="Detter J.C."/>
            <person name="Han C."/>
            <person name="Goker M."/>
            <person name="Bristow J."/>
            <person name="Eisen J.A."/>
            <person name="Markowitz V."/>
            <person name="Hugenholtz P."/>
            <person name="Kyrpides N.C."/>
            <person name="Klenk H.P."/>
            <person name="Lapidus A."/>
        </authorList>
    </citation>
    <scope>NUCLEOTIDE SEQUENCE [LARGE SCALE GENOMIC DNA]</scope>
    <source>
        <strain evidence="2">ATCC 9321 / DSM 20548 / JCM 6508 / NCTC 11806 / PC1</strain>
    </source>
</reference>
<organism evidence="1 2">
    <name type="scientific">Anaerococcus prevotii (strain ATCC 9321 / DSM 20548 / JCM 6508 / NCTC 11806 / PC1)</name>
    <name type="common">Peptostreptococcus prevotii</name>
    <name type="synonym">Peptococcus prevotii</name>
    <dbReference type="NCBI Taxonomy" id="525919"/>
    <lineage>
        <taxon>Bacteria</taxon>
        <taxon>Bacillati</taxon>
        <taxon>Bacillota</taxon>
        <taxon>Tissierellia</taxon>
        <taxon>Tissierellales</taxon>
        <taxon>Peptoniphilaceae</taxon>
        <taxon>Anaerococcus</taxon>
    </lineage>
</organism>